<dbReference type="Proteomes" id="UP001163096">
    <property type="component" value="Chromosome"/>
</dbReference>
<evidence type="ECO:0000256" key="1">
    <source>
        <dbReference type="SAM" id="MobiDB-lite"/>
    </source>
</evidence>
<feature type="compositionally biased region" description="Basic and acidic residues" evidence="1">
    <location>
        <begin position="293"/>
        <end position="313"/>
    </location>
</feature>
<reference evidence="2" key="1">
    <citation type="submission" date="2022-11" db="EMBL/GenBank/DDBJ databases">
        <title>Complete genome sequence of Methanogenium organophilum DSM 3596.</title>
        <authorList>
            <person name="Chen S.-C."/>
            <person name="Lai S.-J."/>
            <person name="You Y.-T."/>
        </authorList>
    </citation>
    <scope>NUCLEOTIDE SEQUENCE</scope>
    <source>
        <strain evidence="2">DSM 3596</strain>
    </source>
</reference>
<gene>
    <name evidence="2" type="ORF">OU421_10230</name>
</gene>
<evidence type="ECO:0000313" key="3">
    <source>
        <dbReference type="Proteomes" id="UP001163096"/>
    </source>
</evidence>
<protein>
    <submittedName>
        <fullName evidence="2">Uncharacterized protein</fullName>
    </submittedName>
</protein>
<feature type="compositionally biased region" description="Low complexity" evidence="1">
    <location>
        <begin position="317"/>
        <end position="326"/>
    </location>
</feature>
<dbReference type="AlphaFoldDB" id="A0A9X9T7V1"/>
<dbReference type="EMBL" id="CP113361">
    <property type="protein sequence ID" value="WAI00791.1"/>
    <property type="molecule type" value="Genomic_DNA"/>
</dbReference>
<evidence type="ECO:0000313" key="2">
    <source>
        <dbReference type="EMBL" id="WAI00791.1"/>
    </source>
</evidence>
<accession>A0A9X9T7V1</accession>
<organism evidence="2 3">
    <name type="scientific">Methanogenium organophilum</name>
    <dbReference type="NCBI Taxonomy" id="2199"/>
    <lineage>
        <taxon>Archaea</taxon>
        <taxon>Methanobacteriati</taxon>
        <taxon>Methanobacteriota</taxon>
        <taxon>Stenosarchaea group</taxon>
        <taxon>Methanomicrobia</taxon>
        <taxon>Methanomicrobiales</taxon>
        <taxon>Methanomicrobiaceae</taxon>
        <taxon>Methanogenium</taxon>
    </lineage>
</organism>
<keyword evidence="3" id="KW-1185">Reference proteome</keyword>
<dbReference type="KEGG" id="mou:OU421_10230"/>
<sequence length="393" mass="45190">MQLPRGTLHSIKKDIVPSQLFKEFSEKKFTGHCNLYINSDIASTVFREGRCILAKTGKFCGFDAYKRIEMDPSTVSAELYTFTETQLSLSNEFNPGCTVVFPKKEPLQKIKTENSPINESKIMAEVKRQQISEESIRPDSTDSINTIFEFRPAVNPKIRKPKREFQLPRGKFITSQTSITLLDAVRTAEENNFSGYMIIEMGIRKASIIYRNGLCIMIDYPPKYGEEAIQEIQKNFEKNVNAETYDLSQHQMDLALEFNEGYWANNWTKGTGVSITSISREIIEVKDIFSEEKSAEESKIPESKQTIPEEKPPELPPVLSEEPTPESQISEKDEDDEELDDFAQEVNRLENMDMELMESRVRENFRDVIRELDLDYLISDAKNEKKRAGNINE</sequence>
<name>A0A9X9T7V1_METOG</name>
<proteinExistence type="predicted"/>
<dbReference type="GeneID" id="76835482"/>
<feature type="region of interest" description="Disordered" evidence="1">
    <location>
        <begin position="293"/>
        <end position="339"/>
    </location>
</feature>
<dbReference type="RefSeq" id="WP_268185996.1">
    <property type="nucleotide sequence ID" value="NZ_CP113361.1"/>
</dbReference>